<evidence type="ECO:0000259" key="10">
    <source>
        <dbReference type="PROSITE" id="PS00486"/>
    </source>
</evidence>
<keyword evidence="4 7" id="KW-0067">ATP-binding</keyword>
<accession>A0ABU3ZAP0</accession>
<dbReference type="InterPro" id="IPR000432">
    <property type="entry name" value="DNA_mismatch_repair_MutS_C"/>
</dbReference>
<protein>
    <recommendedName>
        <fullName evidence="7 8">DNA mismatch repair protein MutS</fullName>
    </recommendedName>
</protein>
<proteinExistence type="inferred from homology"/>
<dbReference type="InterPro" id="IPR007695">
    <property type="entry name" value="DNA_mismatch_repair_MutS-lik_N"/>
</dbReference>
<dbReference type="PIRSF" id="PIRSF037677">
    <property type="entry name" value="DNA_mis_repair_Msh6"/>
    <property type="match status" value="1"/>
</dbReference>
<evidence type="ECO:0000313" key="11">
    <source>
        <dbReference type="EMBL" id="MDV5088994.1"/>
    </source>
</evidence>
<name>A0ABU3ZAP0_9FIRM</name>
<evidence type="ECO:0000256" key="9">
    <source>
        <dbReference type="RuleBase" id="RU003756"/>
    </source>
</evidence>
<dbReference type="SUPFAM" id="SSF55271">
    <property type="entry name" value="DNA repair protein MutS, domain I"/>
    <property type="match status" value="1"/>
</dbReference>
<sequence>MSKKLTPMMEQYMDIKSRHPEELLFFRLGDFYEMFNEDAITASRELNITLTGRPTGDEEKTPMCGVPFHAAESYIETLVKKGYKVAICEQLENPRAVKGIVKRDVIKVITPGTVMTENGNDARSNNFLSLFYVVKDAWVLVFCDVSTGEVIWDRILPNEKRTDIFDALAMYRPAEIILANEVSLPQDVQDFVDNQFSNLVLSPYTAHETNRELSDLGAKHFSDMGLMEEDVLEALGYMLTYLHDVIKTETSHISYVHKLSVGNRMILDTASLRHLEITHNLRDGGTKGTLLDVLDRTLTPMGARLLKQWLESPLTDVAQIQRRQAAIAEIISRGAEREQLRSYLDTIYDFERIVGRIETGSVSPRDFTSLRESLQCLPHIKKTLSECQSIALQTLNQNVYSHTDLYELLKDAIAEQPALTLKDGRVIRDGYNAELDELRSLATNSQEWLERLESEVKDATGIKLKTGYNKVFGYYFEVTHANAAQVPAYFIRKQTLANAERYITPELKEFEIKILSAKEKIVALEQQLYQDLRMQVKQVVRDVQETARALAELDVLASLAVVGYEENYICPTIVMNGQINIRDGRHPVIEKFLKREVFVPNDIMLNHDEEEFLLITGPNMAGKSTYMRQAAILMVMAQIGSFIPAREASISPVDRVFTRVGASDDISTGQSTFMVEMKEVAYILENATSNSLVILDEIGRGTSTFDGLSIAQAVVEHICKHIHAKTLFATHYHELIPLEETYPKLKNYTVAVKEKGKDVAFLRRIIRGGADRSYGIHVAKLAGLPQSVLKRAEVILQSLETDHPGSDDLSQRVGNVELQVGSSTNAGRMVMNNKPTMDSMDVGNLFTHSVVDSLLAVDVMSMTPIEALNTLYQLQEEARKGGGK</sequence>
<dbReference type="EMBL" id="JAWJZB010000010">
    <property type="protein sequence ID" value="MDV5088994.1"/>
    <property type="molecule type" value="Genomic_DNA"/>
</dbReference>
<evidence type="ECO:0000256" key="8">
    <source>
        <dbReference type="NCBIfam" id="TIGR01070"/>
    </source>
</evidence>
<evidence type="ECO:0000256" key="7">
    <source>
        <dbReference type="HAMAP-Rule" id="MF_00096"/>
    </source>
</evidence>
<evidence type="ECO:0000256" key="2">
    <source>
        <dbReference type="ARBA" id="ARBA00022741"/>
    </source>
</evidence>
<dbReference type="Pfam" id="PF05192">
    <property type="entry name" value="MutS_III"/>
    <property type="match status" value="1"/>
</dbReference>
<dbReference type="Gene3D" id="3.40.50.300">
    <property type="entry name" value="P-loop containing nucleotide triphosphate hydrolases"/>
    <property type="match status" value="1"/>
</dbReference>
<dbReference type="InterPro" id="IPR036187">
    <property type="entry name" value="DNA_mismatch_repair_MutS_sf"/>
</dbReference>
<dbReference type="InterPro" id="IPR007696">
    <property type="entry name" value="DNA_mismatch_repair_MutS_core"/>
</dbReference>
<evidence type="ECO:0000256" key="5">
    <source>
        <dbReference type="ARBA" id="ARBA00023125"/>
    </source>
</evidence>
<dbReference type="CDD" id="cd03284">
    <property type="entry name" value="ABC_MutS1"/>
    <property type="match status" value="1"/>
</dbReference>
<evidence type="ECO:0000256" key="3">
    <source>
        <dbReference type="ARBA" id="ARBA00022763"/>
    </source>
</evidence>
<dbReference type="InterPro" id="IPR007860">
    <property type="entry name" value="DNA_mmatch_repair_MutS_con_dom"/>
</dbReference>
<dbReference type="Pfam" id="PF00488">
    <property type="entry name" value="MutS_V"/>
    <property type="match status" value="1"/>
</dbReference>
<dbReference type="InterPro" id="IPR017261">
    <property type="entry name" value="DNA_mismatch_repair_MutS/MSH"/>
</dbReference>
<dbReference type="Pfam" id="PF05190">
    <property type="entry name" value="MutS_IV"/>
    <property type="match status" value="1"/>
</dbReference>
<evidence type="ECO:0000313" key="12">
    <source>
        <dbReference type="Proteomes" id="UP001272515"/>
    </source>
</evidence>
<dbReference type="Pfam" id="PF05188">
    <property type="entry name" value="MutS_II"/>
    <property type="match status" value="1"/>
</dbReference>
<evidence type="ECO:0000256" key="6">
    <source>
        <dbReference type="ARBA" id="ARBA00023204"/>
    </source>
</evidence>
<dbReference type="InterPro" id="IPR027417">
    <property type="entry name" value="P-loop_NTPase"/>
</dbReference>
<keyword evidence="5 7" id="KW-0238">DNA-binding</keyword>
<dbReference type="InterPro" id="IPR036678">
    <property type="entry name" value="MutS_con_dom_sf"/>
</dbReference>
<dbReference type="SUPFAM" id="SSF52540">
    <property type="entry name" value="P-loop containing nucleoside triphosphate hydrolases"/>
    <property type="match status" value="1"/>
</dbReference>
<dbReference type="NCBIfam" id="TIGR01070">
    <property type="entry name" value="mutS1"/>
    <property type="match status" value="1"/>
</dbReference>
<dbReference type="PANTHER" id="PTHR11361">
    <property type="entry name" value="DNA MISMATCH REPAIR PROTEIN MUTS FAMILY MEMBER"/>
    <property type="match status" value="1"/>
</dbReference>
<dbReference type="SMART" id="SM00534">
    <property type="entry name" value="MUTSac"/>
    <property type="match status" value="1"/>
</dbReference>
<dbReference type="InterPro" id="IPR045076">
    <property type="entry name" value="MutS"/>
</dbReference>
<dbReference type="Gene3D" id="3.30.420.110">
    <property type="entry name" value="MutS, connector domain"/>
    <property type="match status" value="1"/>
</dbReference>
<comment type="similarity">
    <text evidence="1 7 9">Belongs to the DNA mismatch repair MutS family.</text>
</comment>
<gene>
    <name evidence="7 11" type="primary">mutS</name>
    <name evidence="11" type="ORF">RVY80_09165</name>
</gene>
<dbReference type="Gene3D" id="3.40.1170.10">
    <property type="entry name" value="DNA repair protein MutS, domain I"/>
    <property type="match status" value="1"/>
</dbReference>
<dbReference type="PANTHER" id="PTHR11361:SF34">
    <property type="entry name" value="DNA MISMATCH REPAIR PROTEIN MSH1, MITOCHONDRIAL"/>
    <property type="match status" value="1"/>
</dbReference>
<comment type="caution">
    <text evidence="11">The sequence shown here is derived from an EMBL/GenBank/DDBJ whole genome shotgun (WGS) entry which is preliminary data.</text>
</comment>
<dbReference type="PROSITE" id="PS00486">
    <property type="entry name" value="DNA_MISMATCH_REPAIR_2"/>
    <property type="match status" value="1"/>
</dbReference>
<organism evidence="11 12">
    <name type="scientific">Veillonella absiana</name>
    <dbReference type="NCBI Taxonomy" id="3079305"/>
    <lineage>
        <taxon>Bacteria</taxon>
        <taxon>Bacillati</taxon>
        <taxon>Bacillota</taxon>
        <taxon>Negativicutes</taxon>
        <taxon>Veillonellales</taxon>
        <taxon>Veillonellaceae</taxon>
        <taxon>Veillonella</taxon>
    </lineage>
</organism>
<feature type="domain" description="DNA mismatch repair proteins mutS family" evidence="10">
    <location>
        <begin position="691"/>
        <end position="707"/>
    </location>
</feature>
<keyword evidence="3 7" id="KW-0227">DNA damage</keyword>
<evidence type="ECO:0000256" key="4">
    <source>
        <dbReference type="ARBA" id="ARBA00022840"/>
    </source>
</evidence>
<dbReference type="Proteomes" id="UP001272515">
    <property type="component" value="Unassembled WGS sequence"/>
</dbReference>
<dbReference type="InterPro" id="IPR016151">
    <property type="entry name" value="DNA_mismatch_repair_MutS_N"/>
</dbReference>
<keyword evidence="6 7" id="KW-0234">DNA repair</keyword>
<dbReference type="SMART" id="SM00533">
    <property type="entry name" value="MUTSd"/>
    <property type="match status" value="1"/>
</dbReference>
<dbReference type="HAMAP" id="MF_00096">
    <property type="entry name" value="MutS"/>
    <property type="match status" value="1"/>
</dbReference>
<dbReference type="InterPro" id="IPR007861">
    <property type="entry name" value="DNA_mismatch_repair_MutS_clamp"/>
</dbReference>
<feature type="binding site" evidence="7">
    <location>
        <begin position="617"/>
        <end position="624"/>
    </location>
    <ligand>
        <name>ATP</name>
        <dbReference type="ChEBI" id="CHEBI:30616"/>
    </ligand>
</feature>
<keyword evidence="2 7" id="KW-0547">Nucleotide-binding</keyword>
<dbReference type="NCBIfam" id="NF003810">
    <property type="entry name" value="PRK05399.1"/>
    <property type="match status" value="1"/>
</dbReference>
<reference evidence="11 12" key="1">
    <citation type="submission" date="2023-10" db="EMBL/GenBank/DDBJ databases">
        <title>Veillonella sp. nov., isolated from a pig farm feces dump.</title>
        <authorList>
            <person name="Chang Y.-H."/>
        </authorList>
    </citation>
    <scope>NUCLEOTIDE SEQUENCE [LARGE SCALE GENOMIC DNA]</scope>
    <source>
        <strain evidence="11 12">YH-vei2233</strain>
    </source>
</reference>
<dbReference type="Gene3D" id="1.10.1420.10">
    <property type="match status" value="2"/>
</dbReference>
<comment type="function">
    <text evidence="7">This protein is involved in the repair of mismatches in DNA. It is possible that it carries out the mismatch recognition step. This protein has a weak ATPase activity.</text>
</comment>
<dbReference type="InterPro" id="IPR005748">
    <property type="entry name" value="DNA_mismatch_repair_MutS"/>
</dbReference>
<evidence type="ECO:0000256" key="1">
    <source>
        <dbReference type="ARBA" id="ARBA00006271"/>
    </source>
</evidence>
<dbReference type="RefSeq" id="WP_295191061.1">
    <property type="nucleotide sequence ID" value="NZ_JAWJZA010000013.1"/>
</dbReference>
<dbReference type="Pfam" id="PF01624">
    <property type="entry name" value="MutS_I"/>
    <property type="match status" value="1"/>
</dbReference>
<keyword evidence="12" id="KW-1185">Reference proteome</keyword>
<dbReference type="SUPFAM" id="SSF53150">
    <property type="entry name" value="DNA repair protein MutS, domain II"/>
    <property type="match status" value="1"/>
</dbReference>
<dbReference type="SUPFAM" id="SSF48334">
    <property type="entry name" value="DNA repair protein MutS, domain III"/>
    <property type="match status" value="1"/>
</dbReference>